<comment type="caution">
    <text evidence="1">The sequence shown here is derived from an EMBL/GenBank/DDBJ whole genome shotgun (WGS) entry which is preliminary data.</text>
</comment>
<gene>
    <name evidence="1" type="ORF">A2771_02385</name>
</gene>
<sequence length="107" mass="11975">MKENLVLRMAKIISRKADVSGLVLAPIHFMDRVGHLQGIIKFLNHQMKIENWWENCGATGEDITCSCGFASRWFSGGGCWQFSHNGPAMGHEFDLVHAALYNVAKNI</sequence>
<reference evidence="1 2" key="1">
    <citation type="journal article" date="2016" name="Nat. Commun.">
        <title>Thousands of microbial genomes shed light on interconnected biogeochemical processes in an aquifer system.</title>
        <authorList>
            <person name="Anantharaman K."/>
            <person name="Brown C.T."/>
            <person name="Hug L.A."/>
            <person name="Sharon I."/>
            <person name="Castelle C.J."/>
            <person name="Probst A.J."/>
            <person name="Thomas B.C."/>
            <person name="Singh A."/>
            <person name="Wilkins M.J."/>
            <person name="Karaoz U."/>
            <person name="Brodie E.L."/>
            <person name="Williams K.H."/>
            <person name="Hubbard S.S."/>
            <person name="Banfield J.F."/>
        </authorList>
    </citation>
    <scope>NUCLEOTIDE SEQUENCE [LARGE SCALE GENOMIC DNA]</scope>
</reference>
<proteinExistence type="predicted"/>
<accession>A0A1F7Y055</accession>
<dbReference type="AlphaFoldDB" id="A0A1F7Y055"/>
<organism evidence="1 2">
    <name type="scientific">Candidatus Woesebacteria bacterium RIFCSPHIGHO2_01_FULL_38_26b</name>
    <dbReference type="NCBI Taxonomy" id="1802491"/>
    <lineage>
        <taxon>Bacteria</taxon>
        <taxon>Candidatus Woeseibacteriota</taxon>
    </lineage>
</organism>
<dbReference type="Proteomes" id="UP000176741">
    <property type="component" value="Unassembled WGS sequence"/>
</dbReference>
<protein>
    <submittedName>
        <fullName evidence="1">Uncharacterized protein</fullName>
    </submittedName>
</protein>
<evidence type="ECO:0000313" key="1">
    <source>
        <dbReference type="EMBL" id="OGM20662.1"/>
    </source>
</evidence>
<evidence type="ECO:0000313" key="2">
    <source>
        <dbReference type="Proteomes" id="UP000176741"/>
    </source>
</evidence>
<name>A0A1F7Y055_9BACT</name>
<dbReference type="EMBL" id="MGGD01000028">
    <property type="protein sequence ID" value="OGM20662.1"/>
    <property type="molecule type" value="Genomic_DNA"/>
</dbReference>